<dbReference type="AlphaFoldDB" id="F4WBJ4"/>
<organism evidence="3">
    <name type="scientific">Acromyrmex echinatior</name>
    <name type="common">Panamanian leafcutter ant</name>
    <name type="synonym">Acromyrmex octospinosus echinatior</name>
    <dbReference type="NCBI Taxonomy" id="103372"/>
    <lineage>
        <taxon>Eukaryota</taxon>
        <taxon>Metazoa</taxon>
        <taxon>Ecdysozoa</taxon>
        <taxon>Arthropoda</taxon>
        <taxon>Hexapoda</taxon>
        <taxon>Insecta</taxon>
        <taxon>Pterygota</taxon>
        <taxon>Neoptera</taxon>
        <taxon>Endopterygota</taxon>
        <taxon>Hymenoptera</taxon>
        <taxon>Apocrita</taxon>
        <taxon>Aculeata</taxon>
        <taxon>Formicoidea</taxon>
        <taxon>Formicidae</taxon>
        <taxon>Myrmicinae</taxon>
        <taxon>Acromyrmex</taxon>
    </lineage>
</organism>
<feature type="compositionally biased region" description="Basic and acidic residues" evidence="1">
    <location>
        <begin position="376"/>
        <end position="391"/>
    </location>
</feature>
<dbReference type="InParanoid" id="F4WBJ4"/>
<name>F4WBJ4_ACREC</name>
<reference evidence="2" key="1">
    <citation type="submission" date="2011-02" db="EMBL/GenBank/DDBJ databases">
        <title>The genome of the leaf-cutting ant Acromyrmex echinatior suggests key adaptations to social evolution and fungus farming.</title>
        <authorList>
            <person name="Nygaard S."/>
            <person name="Zhang G."/>
        </authorList>
    </citation>
    <scope>NUCLEOTIDE SEQUENCE</scope>
</reference>
<protein>
    <submittedName>
        <fullName evidence="2">Uncharacterized protein</fullName>
    </submittedName>
</protein>
<evidence type="ECO:0000313" key="2">
    <source>
        <dbReference type="EMBL" id="EGI68426.1"/>
    </source>
</evidence>
<feature type="compositionally biased region" description="Polar residues" evidence="1">
    <location>
        <begin position="360"/>
        <end position="372"/>
    </location>
</feature>
<evidence type="ECO:0000256" key="1">
    <source>
        <dbReference type="SAM" id="MobiDB-lite"/>
    </source>
</evidence>
<dbReference type="Proteomes" id="UP000007755">
    <property type="component" value="Unassembled WGS sequence"/>
</dbReference>
<sequence>MDKATSKTGLDSGTAHQDRADALEAVCEAESKKTCPHYRNTPDKVTPAGLPLDRFVVLFGIRGGDYKVGRSLSALPAFAPEGPQRGGDAVLERALSEAAASTRAPTLLPAGPGRAFRGFPPRVAPGIWRPCAWTRCDKRSSSALFFDEISDILYYAYGPQRFRQPGILTSPPEPVQERAPSSTGAGIWLGSPKCIIGDTGLQPLTSHERMWCKFIHEFPSPPITRAPLRVAPLGAAPRTVQVTEAAPLPDPSCVATSNDIRRPVSRFGRDAVASTSQRPPGPDLGIRPSGPEGRRPRALPRNTSERPHGLSTPGETGGPVTDQEVRAAPSSPTDKVRISRGGRSPSAVSRSSWGPLPPSGMSQSAARSTQHTGRPALREHPLDTFHARELEGTTPPPRRGRREPHRIPGAVGVDAHTRTGREYKFPLTVRPYHRAIEVRAINPYRHIEDSS</sequence>
<keyword evidence="3" id="KW-1185">Reference proteome</keyword>
<proteinExistence type="predicted"/>
<dbReference type="EMBL" id="GL888064">
    <property type="protein sequence ID" value="EGI68426.1"/>
    <property type="molecule type" value="Genomic_DNA"/>
</dbReference>
<feature type="region of interest" description="Disordered" evidence="1">
    <location>
        <begin position="242"/>
        <end position="408"/>
    </location>
</feature>
<evidence type="ECO:0000313" key="3">
    <source>
        <dbReference type="Proteomes" id="UP000007755"/>
    </source>
</evidence>
<accession>F4WBJ4</accession>
<gene>
    <name evidence="2" type="ORF">G5I_02907</name>
</gene>